<accession>S7NFC8</accession>
<evidence type="ECO:0000256" key="3">
    <source>
        <dbReference type="ARBA" id="ARBA00013053"/>
    </source>
</evidence>
<dbReference type="Proteomes" id="UP000052978">
    <property type="component" value="Unassembled WGS sequence"/>
</dbReference>
<dbReference type="Gene3D" id="3.30.470.10">
    <property type="match status" value="1"/>
</dbReference>
<evidence type="ECO:0000256" key="4">
    <source>
        <dbReference type="ARBA" id="ARBA00022898"/>
    </source>
</evidence>
<comment type="cofactor">
    <cofactor evidence="1">
        <name>pyridoxal 5'-phosphate</name>
        <dbReference type="ChEBI" id="CHEBI:597326"/>
    </cofactor>
</comment>
<dbReference type="InterPro" id="IPR043131">
    <property type="entry name" value="BCAT-like_N"/>
</dbReference>
<reference evidence="6 7" key="1">
    <citation type="journal article" date="2013" name="Nat. Commun.">
        <title>Genome analysis reveals insights into physiology and longevity of the Brandt's bat Myotis brandtii.</title>
        <authorList>
            <person name="Seim I."/>
            <person name="Fang X."/>
            <person name="Xiong Z."/>
            <person name="Lobanov A.V."/>
            <person name="Huang Z."/>
            <person name="Ma S."/>
            <person name="Feng Y."/>
            <person name="Turanov A.A."/>
            <person name="Zhu Y."/>
            <person name="Lenz T.L."/>
            <person name="Gerashchenko M.V."/>
            <person name="Fan D."/>
            <person name="Hee Yim S."/>
            <person name="Yao X."/>
            <person name="Jordan D."/>
            <person name="Xiong Y."/>
            <person name="Ma Y."/>
            <person name="Lyapunov A.N."/>
            <person name="Chen G."/>
            <person name="Kulakova O.I."/>
            <person name="Sun Y."/>
            <person name="Lee S.G."/>
            <person name="Bronson R.T."/>
            <person name="Moskalev A.A."/>
            <person name="Sunyaev S.R."/>
            <person name="Zhang G."/>
            <person name="Krogh A."/>
            <person name="Wang J."/>
            <person name="Gladyshev V.N."/>
        </authorList>
    </citation>
    <scope>NUCLEOTIDE SEQUENCE [LARGE SCALE GENOMIC DNA]</scope>
</reference>
<evidence type="ECO:0000256" key="5">
    <source>
        <dbReference type="SAM" id="MobiDB-lite"/>
    </source>
</evidence>
<proteinExistence type="inferred from homology"/>
<dbReference type="GO" id="GO:0005739">
    <property type="term" value="C:mitochondrion"/>
    <property type="evidence" value="ECO:0007669"/>
    <property type="project" value="TreeGrafter"/>
</dbReference>
<feature type="region of interest" description="Disordered" evidence="5">
    <location>
        <begin position="1"/>
        <end position="92"/>
    </location>
</feature>
<keyword evidence="4" id="KW-0663">Pyridoxal phosphate</keyword>
<dbReference type="GO" id="GO:0009099">
    <property type="term" value="P:L-valine biosynthetic process"/>
    <property type="evidence" value="ECO:0007669"/>
    <property type="project" value="TreeGrafter"/>
</dbReference>
<dbReference type="AlphaFoldDB" id="S7NFC8"/>
<keyword evidence="7" id="KW-1185">Reference proteome</keyword>
<dbReference type="GO" id="GO:0009098">
    <property type="term" value="P:L-leucine biosynthetic process"/>
    <property type="evidence" value="ECO:0007669"/>
    <property type="project" value="TreeGrafter"/>
</dbReference>
<sequence length="282" mass="30716">MDSCTAGVPQPGLHPFAIRDPLRDVGEPVSARSPQARPRDPTGARISLGSHGRDLSKKVMAQRRNEGEGGSGRSQGSVCGLGSGVGVGPMSEAGNQEERQVFGDSGVIPALETLGWRGQRVWARKLLTAPWLLGGPRRYASSSFKAADLQLEMTQKPHKKPDPNETLVFGKTFTDHMLMVEWTEEKGWNHPRIQPFQNLTLHPACSALHYSLQVARQPASVPVSLSHLFPPAVSVAGSTSLGLLLVSSFRVSIICSLRFPMFQALCWLMLRFPKISRSSSFP</sequence>
<evidence type="ECO:0000256" key="1">
    <source>
        <dbReference type="ARBA" id="ARBA00001933"/>
    </source>
</evidence>
<keyword evidence="6" id="KW-0032">Aminotransferase</keyword>
<comment type="similarity">
    <text evidence="2">Belongs to the class-IV pyridoxal-phosphate-dependent aminotransferase family.</text>
</comment>
<feature type="compositionally biased region" description="Basic and acidic residues" evidence="5">
    <location>
        <begin position="51"/>
        <end position="67"/>
    </location>
</feature>
<dbReference type="EMBL" id="KE164201">
    <property type="protein sequence ID" value="EPQ15961.1"/>
    <property type="molecule type" value="Genomic_DNA"/>
</dbReference>
<dbReference type="PANTHER" id="PTHR11825">
    <property type="entry name" value="SUBGROUP IIII AMINOTRANSFERASE"/>
    <property type="match status" value="1"/>
</dbReference>
<evidence type="ECO:0000256" key="2">
    <source>
        <dbReference type="ARBA" id="ARBA00009320"/>
    </source>
</evidence>
<evidence type="ECO:0000313" key="6">
    <source>
        <dbReference type="EMBL" id="EPQ15961.1"/>
    </source>
</evidence>
<name>S7NFC8_MYOBR</name>
<dbReference type="InterPro" id="IPR036038">
    <property type="entry name" value="Aminotransferase-like"/>
</dbReference>
<dbReference type="GO" id="GO:0004084">
    <property type="term" value="F:branched-chain-amino-acid transaminase activity"/>
    <property type="evidence" value="ECO:0007669"/>
    <property type="project" value="UniProtKB-EC"/>
</dbReference>
<evidence type="ECO:0000313" key="7">
    <source>
        <dbReference type="Proteomes" id="UP000052978"/>
    </source>
</evidence>
<keyword evidence="6" id="KW-0808">Transferase</keyword>
<dbReference type="PANTHER" id="PTHR11825:SF39">
    <property type="entry name" value="BRANCHED-CHAIN-AMINO-ACID AMINOTRANSFERASE, MITOCHONDRIAL"/>
    <property type="match status" value="1"/>
</dbReference>
<dbReference type="eggNOG" id="KOG0975">
    <property type="taxonomic scope" value="Eukaryota"/>
</dbReference>
<dbReference type="SUPFAM" id="SSF56752">
    <property type="entry name" value="D-aminoacid aminotransferase-like PLP-dependent enzymes"/>
    <property type="match status" value="1"/>
</dbReference>
<feature type="compositionally biased region" description="Gly residues" evidence="5">
    <location>
        <begin position="68"/>
        <end position="87"/>
    </location>
</feature>
<dbReference type="InterPro" id="IPR005786">
    <property type="entry name" value="B_amino_transII"/>
</dbReference>
<protein>
    <recommendedName>
        <fullName evidence="3">branched-chain-amino-acid transaminase</fullName>
        <ecNumber evidence="3">2.6.1.42</ecNumber>
    </recommendedName>
</protein>
<organism evidence="6 7">
    <name type="scientific">Myotis brandtii</name>
    <name type="common">Brandt's bat</name>
    <dbReference type="NCBI Taxonomy" id="109478"/>
    <lineage>
        <taxon>Eukaryota</taxon>
        <taxon>Metazoa</taxon>
        <taxon>Chordata</taxon>
        <taxon>Craniata</taxon>
        <taxon>Vertebrata</taxon>
        <taxon>Euteleostomi</taxon>
        <taxon>Mammalia</taxon>
        <taxon>Eutheria</taxon>
        <taxon>Laurasiatheria</taxon>
        <taxon>Chiroptera</taxon>
        <taxon>Yangochiroptera</taxon>
        <taxon>Vespertilionidae</taxon>
        <taxon>Myotis</taxon>
    </lineage>
</organism>
<dbReference type="EC" id="2.6.1.42" evidence="3"/>
<gene>
    <name evidence="6" type="ORF">D623_10017614</name>
</gene>